<gene>
    <name evidence="17" type="primary">nnrD</name>
    <name evidence="21" type="ORF">P7079_02250</name>
</gene>
<dbReference type="InterPro" id="IPR000631">
    <property type="entry name" value="CARKD"/>
</dbReference>
<comment type="similarity">
    <text evidence="3 18">In the N-terminal section; belongs to the NnrE/AIBP family.</text>
</comment>
<evidence type="ECO:0000256" key="18">
    <source>
        <dbReference type="PIRNR" id="PIRNR017184"/>
    </source>
</evidence>
<dbReference type="EMBL" id="CP121208">
    <property type="protein sequence ID" value="WFM83822.1"/>
    <property type="molecule type" value="Genomic_DNA"/>
</dbReference>
<feature type="binding site" evidence="17">
    <location>
        <position position="255"/>
    </location>
    <ligand>
        <name>(6S)-NADPHX</name>
        <dbReference type="ChEBI" id="CHEBI:64076"/>
    </ligand>
</feature>
<keyword evidence="10 17" id="KW-0520">NAD</keyword>
<evidence type="ECO:0000256" key="9">
    <source>
        <dbReference type="ARBA" id="ARBA00022958"/>
    </source>
</evidence>
<dbReference type="InterPro" id="IPR036652">
    <property type="entry name" value="YjeF_N_dom_sf"/>
</dbReference>
<evidence type="ECO:0000256" key="1">
    <source>
        <dbReference type="ARBA" id="ARBA00000013"/>
    </source>
</evidence>
<keyword evidence="8 17" id="KW-0521">NADP</keyword>
<evidence type="ECO:0000256" key="12">
    <source>
        <dbReference type="ARBA" id="ARBA00023239"/>
    </source>
</evidence>
<proteinExistence type="inferred from homology"/>
<comment type="function">
    <text evidence="14 18">Bifunctional enzyme that catalyzes the epimerization of the S- and R-forms of NAD(P)HX and the dehydration of the S-form of NAD(P)HX at the expense of ADP, which is converted to AMP. This allows the repair of both epimers of NAD(P)HX, a damaged form of NAD(P)H that is a result of enzymatic or heat-dependent hydration.</text>
</comment>
<evidence type="ECO:0000259" key="19">
    <source>
        <dbReference type="PROSITE" id="PS51383"/>
    </source>
</evidence>
<comment type="function">
    <text evidence="17">Catalyzes the dehydration of the S-form of NAD(P)HX at the expense of ADP, which is converted to AMP. Together with NAD(P)HX epimerase, which catalyzes the epimerization of the S- and R-forms, the enzyme allows the repair of both epimers of NAD(P)HX, a damaged form of NAD(P)H that is a result of enzymatic or heat-dependent hydration.</text>
</comment>
<comment type="cofactor">
    <cofactor evidence="17">
        <name>Mg(2+)</name>
        <dbReference type="ChEBI" id="CHEBI:18420"/>
    </cofactor>
</comment>
<evidence type="ECO:0000256" key="6">
    <source>
        <dbReference type="ARBA" id="ARBA00022741"/>
    </source>
</evidence>
<dbReference type="Proteomes" id="UP001215216">
    <property type="component" value="Chromosome"/>
</dbReference>
<dbReference type="PANTHER" id="PTHR12592">
    <property type="entry name" value="ATP-DEPENDENT (S)-NAD(P)H-HYDRATE DEHYDRATASE FAMILY MEMBER"/>
    <property type="match status" value="1"/>
</dbReference>
<sequence length="489" mass="50203">MAEKPLLDAGKPLMALASFACAQAVVADLHRRGARVSGSTILVLAGRGNNGGDALFAGAALARRGAQVRIVHCAGAHREGLAAAIANGARAEEIGDSASDCARLRDLATWGGTWIDGLLGIGATGAARSPISTWIDVLNHERAISPDEPRVVAVDVPSGVGVSKGTVPGPVLRADITVAMGVRKPAHVVPPASSYCGTIVDVPLGIEPYLPRHPYVCSLSDADVADLWMIPGNHDHKYTRGVLGMLTGSDRYPGAALLGIAGALAVGPGMVRYVGSVNVTSHFPEIVTETGRVQAWVIGSGLDTFDDARQILRSARADCLPVVLDAGAIALAAEEDLPDVTILTPHAGELSSLLGQLGEPMSRRDVETQPMEAARLAAEKTGAIVVAKGYVDVIVPPTGTAYAQGGAPGWRAVAGAGDTYAGVVGGLLAELASPRRENAALAAAAASHIHARAALRASRAEGRIGHPIRAHEIADAMSDVIDEILNGES</sequence>
<reference evidence="21 22" key="1">
    <citation type="submission" date="2023-03" db="EMBL/GenBank/DDBJ databases">
        <title>Complete genome of Arcanobacterium canis strain DSM 25104 isolated in 2010 from a canine otitis externa in Germany.</title>
        <authorList>
            <person name="Borowiak M."/>
            <person name="Kreitlow A."/>
            <person name="Malorny B."/>
            <person name="Laemmler C."/>
            <person name="Prenger-Berninghoff E."/>
            <person name="Ploetz M."/>
            <person name="Abdulmawjood A."/>
        </authorList>
    </citation>
    <scope>NUCLEOTIDE SEQUENCE [LARGE SCALE GENOMIC DNA]</scope>
    <source>
        <strain evidence="21 22">DSM 25104</strain>
    </source>
</reference>
<dbReference type="InterPro" id="IPR004443">
    <property type="entry name" value="YjeF_N_dom"/>
</dbReference>
<comment type="catalytic activity">
    <reaction evidence="2 18">
        <text>(6R)-NADPHX = (6S)-NADPHX</text>
        <dbReference type="Rhea" id="RHEA:32227"/>
        <dbReference type="ChEBI" id="CHEBI:64076"/>
        <dbReference type="ChEBI" id="CHEBI:64077"/>
        <dbReference type="EC" id="5.1.99.6"/>
    </reaction>
</comment>
<comment type="caution">
    <text evidence="17">Lacks conserved residue(s) required for the propagation of feature annotation.</text>
</comment>
<dbReference type="Gene3D" id="3.40.1190.20">
    <property type="match status" value="1"/>
</dbReference>
<dbReference type="Pfam" id="PF03853">
    <property type="entry name" value="YjeF_N"/>
    <property type="match status" value="1"/>
</dbReference>
<evidence type="ECO:0000256" key="10">
    <source>
        <dbReference type="ARBA" id="ARBA00023027"/>
    </source>
</evidence>
<keyword evidence="9 18" id="KW-0630">Potassium</keyword>
<evidence type="ECO:0000313" key="21">
    <source>
        <dbReference type="EMBL" id="WFM83822.1"/>
    </source>
</evidence>
<name>A0ABY8G030_9ACTO</name>
<protein>
    <recommendedName>
        <fullName evidence="17">ADP-dependent (S)-NAD(P)H-hydrate dehydratase</fullName>
        <ecNumber evidence="17">4.2.1.136</ecNumber>
    </recommendedName>
    <alternativeName>
        <fullName evidence="17">ADP-dependent NAD(P)HX dehydratase</fullName>
    </alternativeName>
</protein>
<feature type="binding site" evidence="17">
    <location>
        <position position="418"/>
    </location>
    <ligand>
        <name>(6S)-NADPHX</name>
        <dbReference type="ChEBI" id="CHEBI:64076"/>
    </ligand>
</feature>
<keyword evidence="7 17" id="KW-0067">ATP-binding</keyword>
<comment type="subunit">
    <text evidence="17">Homotetramer.</text>
</comment>
<comment type="similarity">
    <text evidence="4 18">In the C-terminal section; belongs to the NnrD/CARKD family.</text>
</comment>
<evidence type="ECO:0000256" key="17">
    <source>
        <dbReference type="HAMAP-Rule" id="MF_01965"/>
    </source>
</evidence>
<keyword evidence="11 18" id="KW-0413">Isomerase</keyword>
<evidence type="ECO:0000259" key="20">
    <source>
        <dbReference type="PROSITE" id="PS51385"/>
    </source>
</evidence>
<evidence type="ECO:0000256" key="14">
    <source>
        <dbReference type="ARBA" id="ARBA00025153"/>
    </source>
</evidence>
<keyword evidence="5 18" id="KW-0479">Metal-binding</keyword>
<dbReference type="PROSITE" id="PS51383">
    <property type="entry name" value="YJEF_C_3"/>
    <property type="match status" value="1"/>
</dbReference>
<dbReference type="PIRSF" id="PIRSF017184">
    <property type="entry name" value="Nnr"/>
    <property type="match status" value="1"/>
</dbReference>
<evidence type="ECO:0000256" key="8">
    <source>
        <dbReference type="ARBA" id="ARBA00022857"/>
    </source>
</evidence>
<evidence type="ECO:0000313" key="22">
    <source>
        <dbReference type="Proteomes" id="UP001215216"/>
    </source>
</evidence>
<dbReference type="RefSeq" id="WP_278013217.1">
    <property type="nucleotide sequence ID" value="NZ_CP121208.1"/>
</dbReference>
<organism evidence="21 22">
    <name type="scientific">Arcanobacterium canis</name>
    <dbReference type="NCBI Taxonomy" id="999183"/>
    <lineage>
        <taxon>Bacteria</taxon>
        <taxon>Bacillati</taxon>
        <taxon>Actinomycetota</taxon>
        <taxon>Actinomycetes</taxon>
        <taxon>Actinomycetales</taxon>
        <taxon>Actinomycetaceae</taxon>
        <taxon>Arcanobacterium</taxon>
    </lineage>
</organism>
<evidence type="ECO:0000256" key="7">
    <source>
        <dbReference type="ARBA" id="ARBA00022840"/>
    </source>
</evidence>
<dbReference type="InterPro" id="IPR029056">
    <property type="entry name" value="Ribokinase-like"/>
</dbReference>
<dbReference type="Gene3D" id="3.40.50.10260">
    <property type="entry name" value="YjeF N-terminal domain"/>
    <property type="match status" value="1"/>
</dbReference>
<comment type="catalytic activity">
    <reaction evidence="15 17 18">
        <text>(6S)-NADHX + ADP = AMP + phosphate + NADH + H(+)</text>
        <dbReference type="Rhea" id="RHEA:32223"/>
        <dbReference type="ChEBI" id="CHEBI:15378"/>
        <dbReference type="ChEBI" id="CHEBI:43474"/>
        <dbReference type="ChEBI" id="CHEBI:57945"/>
        <dbReference type="ChEBI" id="CHEBI:64074"/>
        <dbReference type="ChEBI" id="CHEBI:456215"/>
        <dbReference type="ChEBI" id="CHEBI:456216"/>
        <dbReference type="EC" id="4.2.1.136"/>
    </reaction>
</comment>
<feature type="binding site" evidence="17">
    <location>
        <position position="346"/>
    </location>
    <ligand>
        <name>(6S)-NADPHX</name>
        <dbReference type="ChEBI" id="CHEBI:64076"/>
    </ligand>
</feature>
<evidence type="ECO:0000256" key="4">
    <source>
        <dbReference type="ARBA" id="ARBA00009524"/>
    </source>
</evidence>
<feature type="domain" description="YjeF N-terminal" evidence="20">
    <location>
        <begin position="1"/>
        <end position="212"/>
    </location>
</feature>
<comment type="cofactor">
    <cofactor evidence="18">
        <name>K(+)</name>
        <dbReference type="ChEBI" id="CHEBI:29103"/>
    </cofactor>
    <text evidence="18">Binds 1 potassium ion per subunit.</text>
</comment>
<dbReference type="HAMAP" id="MF_01965">
    <property type="entry name" value="NADHX_dehydratase"/>
    <property type="match status" value="1"/>
</dbReference>
<dbReference type="SUPFAM" id="SSF64153">
    <property type="entry name" value="YjeF N-terminal domain-like"/>
    <property type="match status" value="1"/>
</dbReference>
<accession>A0ABY8G030</accession>
<dbReference type="PANTHER" id="PTHR12592:SF0">
    <property type="entry name" value="ATP-DEPENDENT (S)-NAD(P)H-HYDRATE DEHYDRATASE"/>
    <property type="match status" value="1"/>
</dbReference>
<evidence type="ECO:0000256" key="13">
    <source>
        <dbReference type="ARBA" id="ARBA00023268"/>
    </source>
</evidence>
<comment type="similarity">
    <text evidence="17">Belongs to the NnrD/CARKD family.</text>
</comment>
<evidence type="ECO:0000256" key="5">
    <source>
        <dbReference type="ARBA" id="ARBA00022723"/>
    </source>
</evidence>
<dbReference type="EC" id="4.2.1.136" evidence="17"/>
<feature type="binding site" evidence="17">
    <location>
        <position position="417"/>
    </location>
    <ligand>
        <name>AMP</name>
        <dbReference type="ChEBI" id="CHEBI:456215"/>
    </ligand>
</feature>
<feature type="domain" description="YjeF C-terminal" evidence="19">
    <location>
        <begin position="220"/>
        <end position="484"/>
    </location>
</feature>
<dbReference type="Pfam" id="PF01256">
    <property type="entry name" value="Carb_kinase"/>
    <property type="match status" value="1"/>
</dbReference>
<dbReference type="PROSITE" id="PS51385">
    <property type="entry name" value="YJEF_N"/>
    <property type="match status" value="1"/>
</dbReference>
<dbReference type="InterPro" id="IPR030677">
    <property type="entry name" value="Nnr"/>
</dbReference>
<keyword evidence="6 17" id="KW-0547">Nucleotide-binding</keyword>
<comment type="catalytic activity">
    <reaction evidence="1 18">
        <text>(6R)-NADHX = (6S)-NADHX</text>
        <dbReference type="Rhea" id="RHEA:32215"/>
        <dbReference type="ChEBI" id="CHEBI:64074"/>
        <dbReference type="ChEBI" id="CHEBI:64075"/>
        <dbReference type="EC" id="5.1.99.6"/>
    </reaction>
</comment>
<keyword evidence="22" id="KW-1185">Reference proteome</keyword>
<feature type="binding site" evidence="17">
    <location>
        <position position="301"/>
    </location>
    <ligand>
        <name>(6S)-NADPHX</name>
        <dbReference type="ChEBI" id="CHEBI:64076"/>
    </ligand>
</feature>
<keyword evidence="13" id="KW-0511">Multifunctional enzyme</keyword>
<evidence type="ECO:0000256" key="11">
    <source>
        <dbReference type="ARBA" id="ARBA00023235"/>
    </source>
</evidence>
<evidence type="ECO:0000256" key="2">
    <source>
        <dbReference type="ARBA" id="ARBA00000909"/>
    </source>
</evidence>
<dbReference type="CDD" id="cd01171">
    <property type="entry name" value="YXKO-related"/>
    <property type="match status" value="1"/>
</dbReference>
<keyword evidence="12 17" id="KW-0456">Lyase</keyword>
<evidence type="ECO:0000256" key="16">
    <source>
        <dbReference type="ARBA" id="ARBA00049209"/>
    </source>
</evidence>
<evidence type="ECO:0000256" key="15">
    <source>
        <dbReference type="ARBA" id="ARBA00048238"/>
    </source>
</evidence>
<comment type="catalytic activity">
    <reaction evidence="16 17 18">
        <text>(6S)-NADPHX + ADP = AMP + phosphate + NADPH + H(+)</text>
        <dbReference type="Rhea" id="RHEA:32235"/>
        <dbReference type="ChEBI" id="CHEBI:15378"/>
        <dbReference type="ChEBI" id="CHEBI:43474"/>
        <dbReference type="ChEBI" id="CHEBI:57783"/>
        <dbReference type="ChEBI" id="CHEBI:64076"/>
        <dbReference type="ChEBI" id="CHEBI:456215"/>
        <dbReference type="ChEBI" id="CHEBI:456216"/>
        <dbReference type="EC" id="4.2.1.136"/>
    </reaction>
</comment>
<evidence type="ECO:0000256" key="3">
    <source>
        <dbReference type="ARBA" id="ARBA00006001"/>
    </source>
</evidence>
<dbReference type="SUPFAM" id="SSF53613">
    <property type="entry name" value="Ribokinase-like"/>
    <property type="match status" value="1"/>
</dbReference>